<dbReference type="Pfam" id="PF01321">
    <property type="entry name" value="Creatinase_N"/>
    <property type="match status" value="1"/>
</dbReference>
<evidence type="ECO:0000256" key="3">
    <source>
        <dbReference type="RuleBase" id="RU000590"/>
    </source>
</evidence>
<dbReference type="SUPFAM" id="SSF53092">
    <property type="entry name" value="Creatinase/prolidase N-terminal domain"/>
    <property type="match status" value="1"/>
</dbReference>
<keyword evidence="2" id="KW-0378">Hydrolase</keyword>
<dbReference type="EMBL" id="JBHTKK010000025">
    <property type="protein sequence ID" value="MFD1067616.1"/>
    <property type="molecule type" value="Genomic_DNA"/>
</dbReference>
<comment type="similarity">
    <text evidence="3">Belongs to the peptidase M24B family.</text>
</comment>
<dbReference type="InterPro" id="IPR050659">
    <property type="entry name" value="Peptidase_M24B"/>
</dbReference>
<evidence type="ECO:0000259" key="5">
    <source>
        <dbReference type="Pfam" id="PF01321"/>
    </source>
</evidence>
<dbReference type="PANTHER" id="PTHR46112:SF2">
    <property type="entry name" value="XAA-PRO AMINOPEPTIDASE P-RELATED"/>
    <property type="match status" value="1"/>
</dbReference>
<dbReference type="InterPro" id="IPR029149">
    <property type="entry name" value="Creatin/AminoP/Spt16_N"/>
</dbReference>
<name>A0ABW3NMI8_9BACI</name>
<dbReference type="Proteomes" id="UP001597041">
    <property type="component" value="Unassembled WGS sequence"/>
</dbReference>
<evidence type="ECO:0000259" key="4">
    <source>
        <dbReference type="Pfam" id="PF00557"/>
    </source>
</evidence>
<dbReference type="RefSeq" id="WP_379593754.1">
    <property type="nucleotide sequence ID" value="NZ_JBHTKK010000025.1"/>
</dbReference>
<dbReference type="Pfam" id="PF00557">
    <property type="entry name" value="Peptidase_M24"/>
    <property type="match status" value="1"/>
</dbReference>
<accession>A0ABW3NMI8</accession>
<evidence type="ECO:0000256" key="2">
    <source>
        <dbReference type="ARBA" id="ARBA00022801"/>
    </source>
</evidence>
<dbReference type="InterPro" id="IPR036005">
    <property type="entry name" value="Creatinase/aminopeptidase-like"/>
</dbReference>
<feature type="domain" description="Creatinase N-terminal" evidence="5">
    <location>
        <begin position="9"/>
        <end position="146"/>
    </location>
</feature>
<organism evidence="6 7">
    <name type="scientific">Oceanobacillus locisalsi</name>
    <dbReference type="NCBI Taxonomy" id="546107"/>
    <lineage>
        <taxon>Bacteria</taxon>
        <taxon>Bacillati</taxon>
        <taxon>Bacillota</taxon>
        <taxon>Bacilli</taxon>
        <taxon>Bacillales</taxon>
        <taxon>Bacillaceae</taxon>
        <taxon>Oceanobacillus</taxon>
    </lineage>
</organism>
<evidence type="ECO:0000313" key="7">
    <source>
        <dbReference type="Proteomes" id="UP001597041"/>
    </source>
</evidence>
<dbReference type="InterPro" id="IPR000587">
    <property type="entry name" value="Creatinase_N"/>
</dbReference>
<protein>
    <submittedName>
        <fullName evidence="6">M24 family metallopeptidase</fullName>
    </submittedName>
</protein>
<dbReference type="Gene3D" id="3.90.230.10">
    <property type="entry name" value="Creatinase/methionine aminopeptidase superfamily"/>
    <property type="match status" value="1"/>
</dbReference>
<dbReference type="SUPFAM" id="SSF55920">
    <property type="entry name" value="Creatinase/aminopeptidase"/>
    <property type="match status" value="1"/>
</dbReference>
<feature type="domain" description="Peptidase M24" evidence="4">
    <location>
        <begin position="155"/>
        <end position="362"/>
    </location>
</feature>
<gene>
    <name evidence="6" type="ORF">ACFQ19_16530</name>
</gene>
<dbReference type="Gene3D" id="3.40.350.10">
    <property type="entry name" value="Creatinase/prolidase N-terminal domain"/>
    <property type="match status" value="1"/>
</dbReference>
<dbReference type="PANTHER" id="PTHR46112">
    <property type="entry name" value="AMINOPEPTIDASE"/>
    <property type="match status" value="1"/>
</dbReference>
<keyword evidence="7" id="KW-1185">Reference proteome</keyword>
<keyword evidence="1 3" id="KW-0479">Metal-binding</keyword>
<proteinExistence type="inferred from homology"/>
<evidence type="ECO:0000256" key="1">
    <source>
        <dbReference type="ARBA" id="ARBA00022723"/>
    </source>
</evidence>
<sequence length="380" mass="43932">MQKETFQRRLSDLRRRMGDSGIDVALLWEPDNQYYLSGFRAISYSRPIVYIIYMDKTQYIIPELEKDHAKKEAHTDELFVYHEKIQERDKDTDYIQPLNRIIDDMDANTVVGLEMNIAPAFIYQHLSQKGYELKDIGQALIDLRAVKDQDEIYWIEQASYLSDLALEASFKNLHVGMSELEFDAHGDQALLAKASELYPHIEIGFENWTCSGIERSSMPHLYSSTRRFVENDVVVHSRQIWVNNYRVENERTFLIGNPTEEQKKCLKLAIDAQRAGIEAVKPGVQARDVDIASFQVFEEAGYADYVQHRIGHGLGLTEHEEPYLRFDNDLVLEEGMVYTIEPGIYIPGVGGFRHSDTVIVTENGSRTITEYPRELQDMMF</sequence>
<evidence type="ECO:0000313" key="6">
    <source>
        <dbReference type="EMBL" id="MFD1067616.1"/>
    </source>
</evidence>
<comment type="caution">
    <text evidence="6">The sequence shown here is derived from an EMBL/GenBank/DDBJ whole genome shotgun (WGS) entry which is preliminary data.</text>
</comment>
<dbReference type="InterPro" id="IPR001131">
    <property type="entry name" value="Peptidase_M24B_aminopep-P_CS"/>
</dbReference>
<dbReference type="InterPro" id="IPR000994">
    <property type="entry name" value="Pept_M24"/>
</dbReference>
<dbReference type="PROSITE" id="PS00491">
    <property type="entry name" value="PROLINE_PEPTIDASE"/>
    <property type="match status" value="1"/>
</dbReference>
<reference evidence="7" key="1">
    <citation type="journal article" date="2019" name="Int. J. Syst. Evol. Microbiol.">
        <title>The Global Catalogue of Microorganisms (GCM) 10K type strain sequencing project: providing services to taxonomists for standard genome sequencing and annotation.</title>
        <authorList>
            <consortium name="The Broad Institute Genomics Platform"/>
            <consortium name="The Broad Institute Genome Sequencing Center for Infectious Disease"/>
            <person name="Wu L."/>
            <person name="Ma J."/>
        </authorList>
    </citation>
    <scope>NUCLEOTIDE SEQUENCE [LARGE SCALE GENOMIC DNA]</scope>
    <source>
        <strain evidence="7">CCUG 56608</strain>
    </source>
</reference>